<dbReference type="Pfam" id="PF08906">
    <property type="entry name" value="T6SS_Tdi1_C"/>
    <property type="match status" value="1"/>
</dbReference>
<proteinExistence type="predicted"/>
<organism evidence="2 3">
    <name type="scientific">Pseudomonas plecoglossicida</name>
    <dbReference type="NCBI Taxonomy" id="70775"/>
    <lineage>
        <taxon>Bacteria</taxon>
        <taxon>Pseudomonadati</taxon>
        <taxon>Pseudomonadota</taxon>
        <taxon>Gammaproteobacteria</taxon>
        <taxon>Pseudomonadales</taxon>
        <taxon>Pseudomonadaceae</taxon>
        <taxon>Pseudomonas</taxon>
    </lineage>
</organism>
<protein>
    <submittedName>
        <fullName evidence="2">DUF1851 domain-containing protein</fullName>
    </submittedName>
</protein>
<name>A0AAD0QYC8_PSEDL</name>
<dbReference type="EMBL" id="CP031146">
    <property type="protein sequence ID" value="AXM97914.1"/>
    <property type="molecule type" value="Genomic_DNA"/>
</dbReference>
<evidence type="ECO:0000313" key="3">
    <source>
        <dbReference type="Proteomes" id="UP000256503"/>
    </source>
</evidence>
<accession>A0AAD0QYC8</accession>
<sequence length="73" mass="8107">MSVDKESNDFGDFFEPAKKKLGLLKVDEMYGFVPALAFGGQVAFANIEKVKAVEHLMILSQISALEPYSFSDF</sequence>
<evidence type="ECO:0000313" key="2">
    <source>
        <dbReference type="EMBL" id="AXM97914.1"/>
    </source>
</evidence>
<dbReference type="RefSeq" id="WP_081873536.1">
    <property type="nucleotide sequence ID" value="NZ_PHNR01000101.1"/>
</dbReference>
<dbReference type="AlphaFoldDB" id="A0AAD0QYC8"/>
<evidence type="ECO:0000259" key="1">
    <source>
        <dbReference type="Pfam" id="PF08906"/>
    </source>
</evidence>
<feature type="domain" description="T6SS immunity protein Tdi1 C-terminal" evidence="1">
    <location>
        <begin position="5"/>
        <end position="63"/>
    </location>
</feature>
<gene>
    <name evidence="2" type="ORF">DVB73_20090</name>
</gene>
<reference evidence="2 3" key="1">
    <citation type="submission" date="2018-07" db="EMBL/GenBank/DDBJ databases">
        <title>Complete genome sequence of a Pseudomonas plecoglossicida strain pathogenic to the marine fish, Larimichthys crocea.</title>
        <authorList>
            <person name="Tao Z."/>
        </authorList>
    </citation>
    <scope>NUCLEOTIDE SEQUENCE [LARGE SCALE GENOMIC DNA]</scope>
    <source>
        <strain evidence="2 3">XSDHY-P</strain>
    </source>
</reference>
<dbReference type="Proteomes" id="UP000256503">
    <property type="component" value="Chromosome"/>
</dbReference>
<dbReference type="InterPro" id="IPR015002">
    <property type="entry name" value="T6SS_Tdi1_C"/>
</dbReference>